<name>A0A073JVP0_9BACI</name>
<feature type="transmembrane region" description="Helical" evidence="5">
    <location>
        <begin position="280"/>
        <end position="300"/>
    </location>
</feature>
<dbReference type="AlphaFoldDB" id="A0A073JVP0"/>
<dbReference type="Proteomes" id="UP000027822">
    <property type="component" value="Unassembled WGS sequence"/>
</dbReference>
<feature type="transmembrane region" description="Helical" evidence="5">
    <location>
        <begin position="181"/>
        <end position="202"/>
    </location>
</feature>
<keyword evidence="2 5" id="KW-0812">Transmembrane</keyword>
<keyword evidence="3 5" id="KW-1133">Transmembrane helix</keyword>
<evidence type="ECO:0000313" key="7">
    <source>
        <dbReference type="Proteomes" id="UP000027822"/>
    </source>
</evidence>
<dbReference type="InterPro" id="IPR001898">
    <property type="entry name" value="SLC13A/DASS"/>
</dbReference>
<keyword evidence="4 5" id="KW-0472">Membrane</keyword>
<feature type="transmembrane region" description="Helical" evidence="5">
    <location>
        <begin position="402"/>
        <end position="424"/>
    </location>
</feature>
<dbReference type="PANTHER" id="PTHR10283">
    <property type="entry name" value="SOLUTE CARRIER FAMILY 13 MEMBER"/>
    <property type="match status" value="1"/>
</dbReference>
<comment type="caution">
    <text evidence="6">The sequence shown here is derived from an EMBL/GenBank/DDBJ whole genome shotgun (WGS) entry which is preliminary data.</text>
</comment>
<sequence>MEGKWSLFGFLCAVILWTTTKINSAYIALGTVLFLIVTGGTKQEVLFESLASDIIWLMIGSFILGGALQVTGLAEKLTNAVVSRADNVGNIFWLLTAMIQILAFFIPSTSGRAAVVLPVFQSLSNEIGSKRITKAMAILIPTIILVSTSSTIIGAGSHFIALDLLKEISNKDISFVQWVLWGLPFGMVASAVSCKIILSMFLKKEEVKQGLCYEKVEFHLSKNEKYTLIVLAGMILLWLSESLHGIEIATTTIIGAFLLTLPAFGVLSWKAGVKSVSWNLIIFVAAAMALGTALIESGAADWIMKGLFSFTEHAKGESTFLVLLVLVFLSVTSHLYMTSHTTRAIVFVPPLLSFAASMGLNEVAVLFIGIVGMNYCLTFPVSSKAILLFQENDGETFQPRDLLRLSGFVGIAYAVLMVVFYYGYWKWAGLAL</sequence>
<keyword evidence="7" id="KW-1185">Reference proteome</keyword>
<proteinExistence type="predicted"/>
<feature type="transmembrane region" description="Helical" evidence="5">
    <location>
        <begin position="223"/>
        <end position="240"/>
    </location>
</feature>
<dbReference type="GO" id="GO:0005315">
    <property type="term" value="F:phosphate transmembrane transporter activity"/>
    <property type="evidence" value="ECO:0007669"/>
    <property type="project" value="TreeGrafter"/>
</dbReference>
<dbReference type="STRING" id="574376.BAMA_05785"/>
<feature type="transmembrane region" description="Helical" evidence="5">
    <location>
        <begin position="320"/>
        <end position="337"/>
    </location>
</feature>
<dbReference type="PANTHER" id="PTHR10283:SF92">
    <property type="entry name" value="LOW-AFFINITY PHOSPHATE TRANSPORTER PHO91"/>
    <property type="match status" value="1"/>
</dbReference>
<comment type="subcellular location">
    <subcellularLocation>
        <location evidence="1">Membrane</location>
        <topology evidence="1">Multi-pass membrane protein</topology>
    </subcellularLocation>
</comment>
<evidence type="ECO:0000256" key="4">
    <source>
        <dbReference type="ARBA" id="ARBA00023136"/>
    </source>
</evidence>
<feature type="transmembrane region" description="Helical" evidence="5">
    <location>
        <begin position="50"/>
        <end position="71"/>
    </location>
</feature>
<evidence type="ECO:0000256" key="1">
    <source>
        <dbReference type="ARBA" id="ARBA00004141"/>
    </source>
</evidence>
<dbReference type="eggNOG" id="COG0471">
    <property type="taxonomic scope" value="Bacteria"/>
</dbReference>
<feature type="transmembrane region" description="Helical" evidence="5">
    <location>
        <begin position="6"/>
        <end position="38"/>
    </location>
</feature>
<reference evidence="6 7" key="1">
    <citation type="submission" date="2014-06" db="EMBL/GenBank/DDBJ databases">
        <title>Draft genome sequence of Bacillus manliponensis JCM 15802 (MCCC 1A00708).</title>
        <authorList>
            <person name="Lai Q."/>
            <person name="Liu Y."/>
            <person name="Shao Z."/>
        </authorList>
    </citation>
    <scope>NUCLEOTIDE SEQUENCE [LARGE SCALE GENOMIC DNA]</scope>
    <source>
        <strain evidence="6 7">JCM 15802</strain>
    </source>
</reference>
<feature type="transmembrane region" description="Helical" evidence="5">
    <location>
        <begin position="91"/>
        <end position="115"/>
    </location>
</feature>
<accession>A0A073JVP0</accession>
<feature type="transmembrane region" description="Helical" evidence="5">
    <location>
        <begin position="246"/>
        <end position="268"/>
    </location>
</feature>
<dbReference type="EMBL" id="JOTN01000015">
    <property type="protein sequence ID" value="KEK18292.1"/>
    <property type="molecule type" value="Genomic_DNA"/>
</dbReference>
<evidence type="ECO:0000313" key="6">
    <source>
        <dbReference type="EMBL" id="KEK18292.1"/>
    </source>
</evidence>
<gene>
    <name evidence="6" type="ORF">BAMA_05785</name>
</gene>
<feature type="transmembrane region" description="Helical" evidence="5">
    <location>
        <begin position="366"/>
        <end position="390"/>
    </location>
</feature>
<organism evidence="6 7">
    <name type="scientific">Bacillus manliponensis</name>
    <dbReference type="NCBI Taxonomy" id="574376"/>
    <lineage>
        <taxon>Bacteria</taxon>
        <taxon>Bacillati</taxon>
        <taxon>Bacillota</taxon>
        <taxon>Bacilli</taxon>
        <taxon>Bacillales</taxon>
        <taxon>Bacillaceae</taxon>
        <taxon>Bacillus</taxon>
        <taxon>Bacillus cereus group</taxon>
    </lineage>
</organism>
<evidence type="ECO:0000256" key="3">
    <source>
        <dbReference type="ARBA" id="ARBA00022989"/>
    </source>
</evidence>
<evidence type="ECO:0000256" key="2">
    <source>
        <dbReference type="ARBA" id="ARBA00022692"/>
    </source>
</evidence>
<dbReference type="GO" id="GO:0005886">
    <property type="term" value="C:plasma membrane"/>
    <property type="evidence" value="ECO:0007669"/>
    <property type="project" value="TreeGrafter"/>
</dbReference>
<dbReference type="Pfam" id="PF00939">
    <property type="entry name" value="Na_sulph_symp"/>
    <property type="match status" value="1"/>
</dbReference>
<evidence type="ECO:0000256" key="5">
    <source>
        <dbReference type="SAM" id="Phobius"/>
    </source>
</evidence>
<feature type="transmembrane region" description="Helical" evidence="5">
    <location>
        <begin position="344"/>
        <end position="360"/>
    </location>
</feature>
<feature type="transmembrane region" description="Helical" evidence="5">
    <location>
        <begin position="136"/>
        <end position="161"/>
    </location>
</feature>
<protein>
    <submittedName>
        <fullName evidence="6">Sodium:solute symporter</fullName>
    </submittedName>
</protein>